<keyword evidence="1" id="KW-0560">Oxidoreductase</keyword>
<dbReference type="AlphaFoldDB" id="A0AAD8LHF9"/>
<name>A0AAD8LHF9_TARER</name>
<feature type="transmembrane region" description="Helical" evidence="1">
    <location>
        <begin position="399"/>
        <end position="418"/>
    </location>
</feature>
<dbReference type="Proteomes" id="UP001229421">
    <property type="component" value="Unassembled WGS sequence"/>
</dbReference>
<protein>
    <recommendedName>
        <fullName evidence="1">Fatty acyl-CoA reductase</fullName>
        <ecNumber evidence="1">1.2.1.84</ecNumber>
    </recommendedName>
</protein>
<dbReference type="InterPro" id="IPR026055">
    <property type="entry name" value="FAR"/>
</dbReference>
<keyword evidence="4" id="KW-1185">Reference proteome</keyword>
<dbReference type="GO" id="GO:0035336">
    <property type="term" value="P:long-chain fatty-acyl-CoA metabolic process"/>
    <property type="evidence" value="ECO:0007669"/>
    <property type="project" value="TreeGrafter"/>
</dbReference>
<keyword evidence="1" id="KW-0521">NADP</keyword>
<feature type="domain" description="Thioester reductase (TE)" evidence="2">
    <location>
        <begin position="15"/>
        <end position="317"/>
    </location>
</feature>
<dbReference type="InterPro" id="IPR013120">
    <property type="entry name" value="FAR_NAD-bd"/>
</dbReference>
<dbReference type="EMBL" id="JAUHHV010000001">
    <property type="protein sequence ID" value="KAK1441622.1"/>
    <property type="molecule type" value="Genomic_DNA"/>
</dbReference>
<dbReference type="SUPFAM" id="SSF51735">
    <property type="entry name" value="NAD(P)-binding Rossmann-fold domains"/>
    <property type="match status" value="1"/>
</dbReference>
<dbReference type="PANTHER" id="PTHR11011:SF105">
    <property type="entry name" value="FATTY ACYL-COA REDUCTASE"/>
    <property type="match status" value="1"/>
</dbReference>
<dbReference type="CDD" id="cd05236">
    <property type="entry name" value="FAR-N_SDR_e"/>
    <property type="match status" value="1"/>
</dbReference>
<comment type="caution">
    <text evidence="3">The sequence shown here is derived from an EMBL/GenBank/DDBJ whole genome shotgun (WGS) entry which is preliminary data.</text>
</comment>
<dbReference type="InterPro" id="IPR036291">
    <property type="entry name" value="NAD(P)-bd_dom_sf"/>
</dbReference>
<reference evidence="3" key="1">
    <citation type="journal article" date="2023" name="bioRxiv">
        <title>Improved chromosome-level genome assembly for marigold (Tagetes erecta).</title>
        <authorList>
            <person name="Jiang F."/>
            <person name="Yuan L."/>
            <person name="Wang S."/>
            <person name="Wang H."/>
            <person name="Xu D."/>
            <person name="Wang A."/>
            <person name="Fan W."/>
        </authorList>
    </citation>
    <scope>NUCLEOTIDE SEQUENCE</scope>
    <source>
        <strain evidence="3">WSJ</strain>
        <tissue evidence="3">Leaf</tissue>
    </source>
</reference>
<comment type="function">
    <text evidence="1">Catalyzes the reduction of fatty acyl-CoA to fatty alcohols.</text>
</comment>
<comment type="catalytic activity">
    <reaction evidence="1">
        <text>a long-chain fatty acyl-CoA + 2 NADPH + 2 H(+) = a long-chain primary fatty alcohol + 2 NADP(+) + CoA</text>
        <dbReference type="Rhea" id="RHEA:52716"/>
        <dbReference type="ChEBI" id="CHEBI:15378"/>
        <dbReference type="ChEBI" id="CHEBI:57287"/>
        <dbReference type="ChEBI" id="CHEBI:57783"/>
        <dbReference type="ChEBI" id="CHEBI:58349"/>
        <dbReference type="ChEBI" id="CHEBI:77396"/>
        <dbReference type="ChEBI" id="CHEBI:83139"/>
        <dbReference type="EC" id="1.2.1.84"/>
    </reaction>
</comment>
<keyword evidence="1" id="KW-0472">Membrane</keyword>
<proteinExistence type="inferred from homology"/>
<accession>A0AAD8LHF9</accession>
<dbReference type="GO" id="GO:0102965">
    <property type="term" value="F:alcohol-forming long-chain fatty acyl-CoA reductase activity"/>
    <property type="evidence" value="ECO:0007669"/>
    <property type="project" value="UniProtKB-EC"/>
</dbReference>
<comment type="similarity">
    <text evidence="1">Belongs to the fatty acyl-CoA reductase family.</text>
</comment>
<dbReference type="Pfam" id="PF07993">
    <property type="entry name" value="NAD_binding_4"/>
    <property type="match status" value="1"/>
</dbReference>
<keyword evidence="1" id="KW-0812">Transmembrane</keyword>
<sequence length="441" mass="49957">MESIINYFENKTILVTGATGFIGKVFVEKILRVQPNIKKLFLLIRASDANSALHRFHSEAIEKELFRVIKQKHGTNIDTFIFEKVKPVAGNMALENLGVTDVDLLNEMRTQVDVVVSSAASTKFDERYDVAFAVNTLGVKHVSRFVNECTNIKLLLHVSTAYVAGEKSGIILETPFKMGETLNGRNDLNIKEEKKMILERHTQLAIEKANEEVISSAMKDLGIQRANLHGWPNTYVFTKAMGEMLLFEGLRQEVSLVVLRPTIVTSTYKEPFPGWIEGIKTIDGYIAAYGRGKTTTFLCDPSKILDLFPADMVINSMLVAIVVHLNKPYSRTIYHVASSKSNPLQISSIIRYVCDYFDDHPLMTRQGNAIRVTNNVNTLTSMSSFNRYMAIRYLIPLKVVKFANMVLFGAFNAWYLNVDRQIKMTLRLAELYKPYVLIDMM</sequence>
<evidence type="ECO:0000259" key="2">
    <source>
        <dbReference type="Pfam" id="PF07993"/>
    </source>
</evidence>
<keyword evidence="1" id="KW-1133">Transmembrane helix</keyword>
<evidence type="ECO:0000313" key="4">
    <source>
        <dbReference type="Proteomes" id="UP001229421"/>
    </source>
</evidence>
<organism evidence="3 4">
    <name type="scientific">Tagetes erecta</name>
    <name type="common">African marigold</name>
    <dbReference type="NCBI Taxonomy" id="13708"/>
    <lineage>
        <taxon>Eukaryota</taxon>
        <taxon>Viridiplantae</taxon>
        <taxon>Streptophyta</taxon>
        <taxon>Embryophyta</taxon>
        <taxon>Tracheophyta</taxon>
        <taxon>Spermatophyta</taxon>
        <taxon>Magnoliopsida</taxon>
        <taxon>eudicotyledons</taxon>
        <taxon>Gunneridae</taxon>
        <taxon>Pentapetalae</taxon>
        <taxon>asterids</taxon>
        <taxon>campanulids</taxon>
        <taxon>Asterales</taxon>
        <taxon>Asteraceae</taxon>
        <taxon>Asteroideae</taxon>
        <taxon>Heliantheae alliance</taxon>
        <taxon>Tageteae</taxon>
        <taxon>Tagetes</taxon>
    </lineage>
</organism>
<evidence type="ECO:0000313" key="3">
    <source>
        <dbReference type="EMBL" id="KAK1441622.1"/>
    </source>
</evidence>
<keyword evidence="1" id="KW-0444">Lipid biosynthesis</keyword>
<gene>
    <name evidence="3" type="ORF">QVD17_07662</name>
</gene>
<dbReference type="GO" id="GO:0010345">
    <property type="term" value="P:suberin biosynthetic process"/>
    <property type="evidence" value="ECO:0007669"/>
    <property type="project" value="TreeGrafter"/>
</dbReference>
<dbReference type="EC" id="1.2.1.84" evidence="1"/>
<dbReference type="PANTHER" id="PTHR11011">
    <property type="entry name" value="MALE STERILITY PROTEIN 2-RELATED"/>
    <property type="match status" value="1"/>
</dbReference>
<dbReference type="Gene3D" id="3.40.50.720">
    <property type="entry name" value="NAD(P)-binding Rossmann-like Domain"/>
    <property type="match status" value="1"/>
</dbReference>
<dbReference type="GO" id="GO:0080019">
    <property type="term" value="F:alcohol-forming very long-chain fatty acyl-CoA reductase activity"/>
    <property type="evidence" value="ECO:0007669"/>
    <property type="project" value="InterPro"/>
</dbReference>
<evidence type="ECO:0000256" key="1">
    <source>
        <dbReference type="RuleBase" id="RU363097"/>
    </source>
</evidence>
<keyword evidence="1" id="KW-0443">Lipid metabolism</keyword>